<dbReference type="InterPro" id="IPR016084">
    <property type="entry name" value="Haem_Oase-like_multi-hlx"/>
</dbReference>
<dbReference type="RefSeq" id="WP_096573429.1">
    <property type="nucleotide sequence ID" value="NZ_CAWNJS010000001.1"/>
</dbReference>
<gene>
    <name evidence="1" type="ORF">NIES37_01130</name>
</gene>
<accession>A0A1Z4MRT9</accession>
<dbReference type="EMBL" id="AP018248">
    <property type="protein sequence ID" value="BAY96186.1"/>
    <property type="molecule type" value="Genomic_DNA"/>
</dbReference>
<evidence type="ECO:0000313" key="1">
    <source>
        <dbReference type="EMBL" id="BAY96186.1"/>
    </source>
</evidence>
<organism evidence="1 2">
    <name type="scientific">Tolypothrix tenuis PCC 7101</name>
    <dbReference type="NCBI Taxonomy" id="231146"/>
    <lineage>
        <taxon>Bacteria</taxon>
        <taxon>Bacillati</taxon>
        <taxon>Cyanobacteriota</taxon>
        <taxon>Cyanophyceae</taxon>
        <taxon>Nostocales</taxon>
        <taxon>Tolypothrichaceae</taxon>
        <taxon>Tolypothrix</taxon>
    </lineage>
</organism>
<evidence type="ECO:0008006" key="3">
    <source>
        <dbReference type="Google" id="ProtNLM"/>
    </source>
</evidence>
<dbReference type="Proteomes" id="UP000218785">
    <property type="component" value="Chromosome"/>
</dbReference>
<proteinExistence type="predicted"/>
<keyword evidence="2" id="KW-1185">Reference proteome</keyword>
<evidence type="ECO:0000313" key="2">
    <source>
        <dbReference type="Proteomes" id="UP000218785"/>
    </source>
</evidence>
<name>A0A1Z4MRT9_9CYAN</name>
<protein>
    <recommendedName>
        <fullName evidence="3">PqqC-like protein</fullName>
    </recommendedName>
</protein>
<dbReference type="KEGG" id="ttq:NIES37_01130"/>
<reference evidence="1 2" key="1">
    <citation type="submission" date="2017-06" db="EMBL/GenBank/DDBJ databases">
        <title>Genome sequencing of cyanobaciteial culture collection at National Institute for Environmental Studies (NIES).</title>
        <authorList>
            <person name="Hirose Y."/>
            <person name="Shimura Y."/>
            <person name="Fujisawa T."/>
            <person name="Nakamura Y."/>
            <person name="Kawachi M."/>
        </authorList>
    </citation>
    <scope>NUCLEOTIDE SEQUENCE [LARGE SCALE GENOMIC DNA]</scope>
    <source>
        <strain evidence="1 2">NIES-37</strain>
    </source>
</reference>
<sequence>MKEVLELIQNKKQEFSELPLFKFMQDRSIDPIKRLSWTPYFAPIAMGFTDLNKYIFRKEPTDNKIQKIINQNTYEEETHYLWFLEDLAALGFDHSQKFSDSLKFIWADEGMKNTRLTCLQTALLTYQADPVVVLAVIEVIEATEDIIFTHTTRITEELKEITNQKYIFFGKTHSDAVEFHTMKTDEMEQFIESIKLTQEQKDKACEAVLKEFEIVTELVNEMMAYAEKALLEQAGLVA</sequence>
<dbReference type="Gene3D" id="1.20.910.10">
    <property type="entry name" value="Heme oxygenase-like"/>
    <property type="match status" value="1"/>
</dbReference>
<dbReference type="AlphaFoldDB" id="A0A1Z4MRT9"/>